<dbReference type="Proteomes" id="UP001066276">
    <property type="component" value="Chromosome 8"/>
</dbReference>
<sequence length="120" mass="12625">MPRSLSTFFFCEGDWGEEGVAGLGTPTVFPPCSPIPLLAVNSCPPHPAYRCASSAPAAPRSALLLVLPAAVNHRPRPSLAFPNASRGSDRPIRLAPQEPHPFLPLAAACISAEISRLSTD</sequence>
<organism evidence="1 2">
    <name type="scientific">Pleurodeles waltl</name>
    <name type="common">Iberian ribbed newt</name>
    <dbReference type="NCBI Taxonomy" id="8319"/>
    <lineage>
        <taxon>Eukaryota</taxon>
        <taxon>Metazoa</taxon>
        <taxon>Chordata</taxon>
        <taxon>Craniata</taxon>
        <taxon>Vertebrata</taxon>
        <taxon>Euteleostomi</taxon>
        <taxon>Amphibia</taxon>
        <taxon>Batrachia</taxon>
        <taxon>Caudata</taxon>
        <taxon>Salamandroidea</taxon>
        <taxon>Salamandridae</taxon>
        <taxon>Pleurodelinae</taxon>
        <taxon>Pleurodeles</taxon>
    </lineage>
</organism>
<reference evidence="1" key="1">
    <citation type="journal article" date="2022" name="bioRxiv">
        <title>Sequencing and chromosome-scale assembly of the giantPleurodeles waltlgenome.</title>
        <authorList>
            <person name="Brown T."/>
            <person name="Elewa A."/>
            <person name="Iarovenko S."/>
            <person name="Subramanian E."/>
            <person name="Araus A.J."/>
            <person name="Petzold A."/>
            <person name="Susuki M."/>
            <person name="Suzuki K.-i.T."/>
            <person name="Hayashi T."/>
            <person name="Toyoda A."/>
            <person name="Oliveira C."/>
            <person name="Osipova E."/>
            <person name="Leigh N.D."/>
            <person name="Simon A."/>
            <person name="Yun M.H."/>
        </authorList>
    </citation>
    <scope>NUCLEOTIDE SEQUENCE</scope>
    <source>
        <strain evidence="1">20211129_DDA</strain>
        <tissue evidence="1">Liver</tissue>
    </source>
</reference>
<comment type="caution">
    <text evidence="1">The sequence shown here is derived from an EMBL/GenBank/DDBJ whole genome shotgun (WGS) entry which is preliminary data.</text>
</comment>
<proteinExistence type="predicted"/>
<gene>
    <name evidence="1" type="ORF">NDU88_007608</name>
</gene>
<protein>
    <submittedName>
        <fullName evidence="1">Uncharacterized protein</fullName>
    </submittedName>
</protein>
<accession>A0AAV7NWG9</accession>
<dbReference type="EMBL" id="JANPWB010000012">
    <property type="protein sequence ID" value="KAJ1119422.1"/>
    <property type="molecule type" value="Genomic_DNA"/>
</dbReference>
<evidence type="ECO:0000313" key="1">
    <source>
        <dbReference type="EMBL" id="KAJ1119422.1"/>
    </source>
</evidence>
<keyword evidence="2" id="KW-1185">Reference proteome</keyword>
<name>A0AAV7NWG9_PLEWA</name>
<dbReference type="AlphaFoldDB" id="A0AAV7NWG9"/>
<evidence type="ECO:0000313" key="2">
    <source>
        <dbReference type="Proteomes" id="UP001066276"/>
    </source>
</evidence>